<dbReference type="AlphaFoldDB" id="A0A2W1N3Q7"/>
<dbReference type="RefSeq" id="WP_089201462.1">
    <property type="nucleotide sequence ID" value="NZ_NHRJ02000017.1"/>
</dbReference>
<feature type="domain" description="Copper amine oxidase-like N-terminal" evidence="2">
    <location>
        <begin position="767"/>
        <end position="872"/>
    </location>
</feature>
<evidence type="ECO:0000313" key="4">
    <source>
        <dbReference type="EMBL" id="PZE19369.1"/>
    </source>
</evidence>
<gene>
    <name evidence="4" type="ORF">CBW46_018545</name>
</gene>
<proteinExistence type="predicted"/>
<feature type="chain" id="PRO_5016170176" evidence="1">
    <location>
        <begin position="33"/>
        <end position="874"/>
    </location>
</feature>
<keyword evidence="1" id="KW-0732">Signal</keyword>
<feature type="domain" description="Phosphodiester glycosidase" evidence="3">
    <location>
        <begin position="223"/>
        <end position="407"/>
    </location>
</feature>
<name>A0A2W1N3Q7_PAEXE</name>
<dbReference type="InterPro" id="IPR012854">
    <property type="entry name" value="Cu_amine_oxidase-like_N"/>
</dbReference>
<accession>A0A2W1N3Q7</accession>
<dbReference type="Gene3D" id="3.30.457.10">
    <property type="entry name" value="Copper amine oxidase-like, N-terminal domain"/>
    <property type="match status" value="1"/>
</dbReference>
<dbReference type="OrthoDB" id="9809781at2"/>
<dbReference type="PANTHER" id="PTHR40446">
    <property type="entry name" value="N-ACETYLGLUCOSAMINE-1-PHOSPHODIESTER ALPHA-N-ACETYLGLUCOSAMINIDASE"/>
    <property type="match status" value="1"/>
</dbReference>
<keyword evidence="5" id="KW-1185">Reference proteome</keyword>
<evidence type="ECO:0000259" key="3">
    <source>
        <dbReference type="Pfam" id="PF09992"/>
    </source>
</evidence>
<evidence type="ECO:0000259" key="2">
    <source>
        <dbReference type="Pfam" id="PF07833"/>
    </source>
</evidence>
<feature type="signal peptide" evidence="1">
    <location>
        <begin position="1"/>
        <end position="32"/>
    </location>
</feature>
<dbReference type="Proteomes" id="UP000214746">
    <property type="component" value="Unassembled WGS sequence"/>
</dbReference>
<comment type="caution">
    <text evidence="4">The sequence shown here is derived from an EMBL/GenBank/DDBJ whole genome shotgun (WGS) entry which is preliminary data.</text>
</comment>
<evidence type="ECO:0000256" key="1">
    <source>
        <dbReference type="SAM" id="SignalP"/>
    </source>
</evidence>
<evidence type="ECO:0000313" key="5">
    <source>
        <dbReference type="Proteomes" id="UP000214746"/>
    </source>
</evidence>
<dbReference type="InterPro" id="IPR036582">
    <property type="entry name" value="Mao_N_sf"/>
</dbReference>
<reference evidence="4" key="1">
    <citation type="submission" date="2018-06" db="EMBL/GenBank/DDBJ databases">
        <title>Paenibacillus xerothermodurans sp. nov. an extremely dry heat resistant spore forming bacterium isolated from the soil of Cape Canaveral, Florida.</title>
        <authorList>
            <person name="Seuylemezian A."/>
            <person name="Kaur N."/>
            <person name="Patil P."/>
            <person name="Patil P."/>
            <person name="Mayilraj S."/>
            <person name="Vaishampayan P."/>
        </authorList>
    </citation>
    <scope>NUCLEOTIDE SEQUENCE [LARGE SCALE GENOMIC DNA]</scope>
    <source>
        <strain evidence="4">ATCC 27380</strain>
    </source>
</reference>
<organism evidence="4 5">
    <name type="scientific">Paenibacillus xerothermodurans</name>
    <dbReference type="NCBI Taxonomy" id="1977292"/>
    <lineage>
        <taxon>Bacteria</taxon>
        <taxon>Bacillati</taxon>
        <taxon>Bacillota</taxon>
        <taxon>Bacilli</taxon>
        <taxon>Bacillales</taxon>
        <taxon>Paenibacillaceae</taxon>
        <taxon>Paenibacillus</taxon>
    </lineage>
</organism>
<dbReference type="PANTHER" id="PTHR40446:SF2">
    <property type="entry name" value="N-ACETYLGLUCOSAMINE-1-PHOSPHODIESTER ALPHA-N-ACETYLGLUCOSAMINIDASE"/>
    <property type="match status" value="1"/>
</dbReference>
<dbReference type="EMBL" id="NHRJ02000017">
    <property type="protein sequence ID" value="PZE19369.1"/>
    <property type="molecule type" value="Genomic_DNA"/>
</dbReference>
<dbReference type="InterPro" id="IPR018711">
    <property type="entry name" value="NAGPA"/>
</dbReference>
<dbReference type="SUPFAM" id="SSF55383">
    <property type="entry name" value="Copper amine oxidase, domain N"/>
    <property type="match status" value="1"/>
</dbReference>
<protein>
    <submittedName>
        <fullName evidence="4">Copper amine oxidase</fullName>
    </submittedName>
</protein>
<sequence length="874" mass="95811">MSKQKAWVRMSSLVLSAAIFFTPIVSMPTVHAAAEPTVAMVGQEILTSGAVLKKYVWKSIRNNKEITTNANVIEVDLTNPYVKLDVMTGTNNQFTKKQTVLGMATETKAVAGVNGDFYNTQAEGVPVGPQISNGKLMATPPYLPGFYSFALTKDNVPVVDLFTFNGTVTANDGASFQLGGINKTYYWFEPGGEHSHVDAMFMYTDAWGQADRSNDGVTVPTEVLVQNGVIKQIADNQVINMVAPEDGYILRASGKAADFVRQHMKVGDPLTVNYQVLPQDPNKSYDVDNFKMMIGGHTIVVDQGQPAQFSRQVNDLCCTRSRTAIGYSQDQKTAYIITADNAGDSKGLTMTELQQFMIKVGVWKGLNLDGGGSTQMVARPLGEFNPVLVNKTETGIQRRVVNGVGVYSTAPQGQPKELLIQAPSVLFLNEQAPLSFRGYDEFYNPIVSESAAVGARWAVDSQSGSFQNNVFTPTRAGMVKVTASSGAGTQTTELEVAGRNQLSGLKIDAPNIALSEGESYKLPVIATTKSGKTREIPPTLIQWEIIGMKAEVKDGMLHVQSLAGTNHAQLIARYDGYSTMLTIPVGWDKVWYDLDNFAVMTKSRALPAEVSASVYTKDDEAKNKCLELNYDFTQGTGTKWAYADLDPNIQIEGQPQLMKLRVNGDESLNALKAEIKDNSGNTSYVEIEPRINWKGWKMVTADLTGYNLKYPIVVKSIYVVNDEIGQDERAAKGTIGIDDITFSYKGQVTTPSFTAVDLTVDQTAVSVNGKKMTLEQAPVIVEGNTLIPIRFVTDALGGEVRWDDNERKVTVIRGDKIVDLWVGQKDLIVNGQRITAEVPPQIMKDLTMVPLRIISENLGWKVTWEEKTRRITLQ</sequence>
<dbReference type="Pfam" id="PF07833">
    <property type="entry name" value="Cu_amine_oxidN1"/>
    <property type="match status" value="1"/>
</dbReference>
<dbReference type="Pfam" id="PF09992">
    <property type="entry name" value="NAGPA"/>
    <property type="match status" value="1"/>
</dbReference>